<reference evidence="2" key="1">
    <citation type="submission" date="2022-10" db="EMBL/GenBank/DDBJ databases">
        <title>The WGS of Solirubrobacter phytolaccae KCTC 29190.</title>
        <authorList>
            <person name="Jiang Z."/>
        </authorList>
    </citation>
    <scope>NUCLEOTIDE SEQUENCE</scope>
    <source>
        <strain evidence="2">KCTC 29190</strain>
    </source>
</reference>
<keyword evidence="3" id="KW-1185">Reference proteome</keyword>
<protein>
    <submittedName>
        <fullName evidence="2">Uncharacterized protein</fullName>
    </submittedName>
</protein>
<keyword evidence="1" id="KW-0812">Transmembrane</keyword>
<keyword evidence="1" id="KW-1133">Transmembrane helix</keyword>
<dbReference type="RefSeq" id="WP_270024520.1">
    <property type="nucleotide sequence ID" value="NZ_JAPDDP010000010.1"/>
</dbReference>
<evidence type="ECO:0000313" key="2">
    <source>
        <dbReference type="EMBL" id="MDA0180212.1"/>
    </source>
</evidence>
<organism evidence="2 3">
    <name type="scientific">Solirubrobacter phytolaccae</name>
    <dbReference type="NCBI Taxonomy" id="1404360"/>
    <lineage>
        <taxon>Bacteria</taxon>
        <taxon>Bacillati</taxon>
        <taxon>Actinomycetota</taxon>
        <taxon>Thermoleophilia</taxon>
        <taxon>Solirubrobacterales</taxon>
        <taxon>Solirubrobacteraceae</taxon>
        <taxon>Solirubrobacter</taxon>
    </lineage>
</organism>
<evidence type="ECO:0000256" key="1">
    <source>
        <dbReference type="SAM" id="Phobius"/>
    </source>
</evidence>
<dbReference type="Proteomes" id="UP001147653">
    <property type="component" value="Unassembled WGS sequence"/>
</dbReference>
<dbReference type="AlphaFoldDB" id="A0A9X3SE92"/>
<keyword evidence="1" id="KW-0472">Membrane</keyword>
<proteinExistence type="predicted"/>
<accession>A0A9X3SE92</accession>
<name>A0A9X3SE92_9ACTN</name>
<comment type="caution">
    <text evidence="2">The sequence shown here is derived from an EMBL/GenBank/DDBJ whole genome shotgun (WGS) entry which is preliminary data.</text>
</comment>
<dbReference type="EMBL" id="JAPDDP010000010">
    <property type="protein sequence ID" value="MDA0180212.1"/>
    <property type="molecule type" value="Genomic_DNA"/>
</dbReference>
<gene>
    <name evidence="2" type="ORF">OJ997_07895</name>
</gene>
<sequence>MRSLLNRRLGLLGTVIFLGVAIAAIVVIAQFLPSKGEDDRAAATPTATAVVNDCKELDPPYGSPPQDFEYAPVDEAKRAETVKALQLDEAEGKVDVRDAKQSSSGLALGAIVGVPSKDPAKYAADLVASVQTGGAKIDRQAGYVIVPLSNGRGVAVGIKGCRTVLISAQDPNATKFLAAAIFSE</sequence>
<feature type="transmembrane region" description="Helical" evidence="1">
    <location>
        <begin position="9"/>
        <end position="32"/>
    </location>
</feature>
<evidence type="ECO:0000313" key="3">
    <source>
        <dbReference type="Proteomes" id="UP001147653"/>
    </source>
</evidence>